<dbReference type="EMBL" id="FXYX01000018">
    <property type="protein sequence ID" value="SMX91376.1"/>
    <property type="molecule type" value="Genomic_DNA"/>
</dbReference>
<dbReference type="RefSeq" id="WP_101546761.1">
    <property type="nucleotide sequence ID" value="NZ_FXYX01000018.1"/>
</dbReference>
<keyword evidence="1" id="KW-0472">Membrane</keyword>
<keyword evidence="1" id="KW-0812">Transmembrane</keyword>
<reference evidence="3" key="1">
    <citation type="submission" date="2017-03" db="EMBL/GenBank/DDBJ databases">
        <authorList>
            <person name="Monnet C."/>
        </authorList>
    </citation>
    <scope>NUCLEOTIDE SEQUENCE [LARGE SCALE GENOMIC DNA]</scope>
    <source>
        <strain evidence="3">ATCC 49514</strain>
    </source>
</reference>
<sequence length="385" mass="40788">MYLAKKDDWGGLLDGPWKDWGKSIQALIQQSIDGFAIASWEFLKGAFGVGSFTPEGGGSDWWIAVIGGEVEVYQGGAYQHTVEYPGMLNVMVIAMMPLLIIFLAIQIFMSIYRSSTAGMLRAFASAVLAVPSTYICAGLVYLGLVGTDELAQWILEVGKGDTSGDDVGVGGILRLFGLWWDPSANNGDGGVQVDAGYEIWAMATGTDQVGQSILPWLVSGVILLSCLALMLMMLFRTVIVLVLAMFTPVGVFAMSWDAAKGIASKWASLVVALLMAKPIAAAVTKFGITMASIGSDWVQMAAGVVLVIISAAMPIVMISIISFMTPDSARMLEQTAGNYAMAGQRRVYGGINQAGQRVVRGSTSVVKKSVGGTARAGRRLVTGGR</sequence>
<feature type="transmembrane region" description="Helical" evidence="1">
    <location>
        <begin position="123"/>
        <end position="144"/>
    </location>
</feature>
<evidence type="ECO:0000256" key="1">
    <source>
        <dbReference type="SAM" id="Phobius"/>
    </source>
</evidence>
<dbReference type="Proteomes" id="UP000234382">
    <property type="component" value="Unassembled WGS sequence"/>
</dbReference>
<proteinExistence type="predicted"/>
<gene>
    <name evidence="2" type="ORF">BI49514_02394</name>
</gene>
<evidence type="ECO:0000313" key="2">
    <source>
        <dbReference type="EMBL" id="SMX91376.1"/>
    </source>
</evidence>
<feature type="transmembrane region" description="Helical" evidence="1">
    <location>
        <begin position="268"/>
        <end position="288"/>
    </location>
</feature>
<name>A0A2H1JV56_9MICO</name>
<feature type="transmembrane region" description="Helical" evidence="1">
    <location>
        <begin position="300"/>
        <end position="324"/>
    </location>
</feature>
<evidence type="ECO:0000313" key="3">
    <source>
        <dbReference type="Proteomes" id="UP000234382"/>
    </source>
</evidence>
<keyword evidence="1" id="KW-1133">Transmembrane helix</keyword>
<dbReference type="AlphaFoldDB" id="A0A2H1JV56"/>
<keyword evidence="3" id="KW-1185">Reference proteome</keyword>
<dbReference type="GO" id="GO:0030255">
    <property type="term" value="P:protein secretion by the type IV secretion system"/>
    <property type="evidence" value="ECO:0007669"/>
    <property type="project" value="InterPro"/>
</dbReference>
<feature type="transmembrane region" description="Helical" evidence="1">
    <location>
        <begin position="238"/>
        <end position="256"/>
    </location>
</feature>
<feature type="transmembrane region" description="Helical" evidence="1">
    <location>
        <begin position="213"/>
        <end position="231"/>
    </location>
</feature>
<feature type="transmembrane region" description="Helical" evidence="1">
    <location>
        <begin position="90"/>
        <end position="111"/>
    </location>
</feature>
<protein>
    <submittedName>
        <fullName evidence="2">TrbL/VirB6 plasmid conjugal transfer protein</fullName>
    </submittedName>
</protein>
<organism evidence="2 3">
    <name type="scientific">Brevibacterium iodinum ATCC 49514</name>
    <dbReference type="NCBI Taxonomy" id="1255616"/>
    <lineage>
        <taxon>Bacteria</taxon>
        <taxon>Bacillati</taxon>
        <taxon>Actinomycetota</taxon>
        <taxon>Actinomycetes</taxon>
        <taxon>Micrococcales</taxon>
        <taxon>Brevibacteriaceae</taxon>
        <taxon>Brevibacterium</taxon>
    </lineage>
</organism>
<accession>A0A2H1JV56</accession>